<keyword evidence="2" id="KW-1185">Reference proteome</keyword>
<reference evidence="1 2" key="1">
    <citation type="submission" date="2017-11" db="EMBL/GenBank/DDBJ databases">
        <title>Genomic Encyclopedia of Archaeal and Bacterial Type Strains, Phase II (KMG-II): From Individual Species to Whole Genera.</title>
        <authorList>
            <person name="Goeker M."/>
        </authorList>
    </citation>
    <scope>NUCLEOTIDE SEQUENCE [LARGE SCALE GENOMIC DNA]</scope>
    <source>
        <strain evidence="1 2">DSM 27393</strain>
    </source>
</reference>
<sequence length="291" mass="32487">MALFRRTRDHRQQLDELERLVAREFEAQGIPGEIVRDPDDPTNSHYVTGSQGWFGLRNIVLWCLKAPEKQWRRMIREHITALTSADDAPTVDLDDEHARAALRARLFPEQLVEVDGMEYVRPFAPGLVEALCLDLPSTVQTLKREQLAGVDLDAAFDLGRRNLAQEEPEDVGMAGTDLRFAGGSSLFIASRVLDHAFVARHIRPAERGYVFGVPDRHLVFWHVVTGPESVTAVNSLVELMRQLPAEERPGGLLSREVYFARAGEVQRITEGTVDGGVAVRAEGAFLEALQD</sequence>
<dbReference type="EMBL" id="PGFF01000001">
    <property type="protein sequence ID" value="PJJ71397.1"/>
    <property type="molecule type" value="Genomic_DNA"/>
</dbReference>
<dbReference type="Proteomes" id="UP000228758">
    <property type="component" value="Unassembled WGS sequence"/>
</dbReference>
<comment type="caution">
    <text evidence="1">The sequence shown here is derived from an EMBL/GenBank/DDBJ whole genome shotgun (WGS) entry which is preliminary data.</text>
</comment>
<organism evidence="1 2">
    <name type="scientific">Diaminobutyricimonas aerilata</name>
    <dbReference type="NCBI Taxonomy" id="1162967"/>
    <lineage>
        <taxon>Bacteria</taxon>
        <taxon>Bacillati</taxon>
        <taxon>Actinomycetota</taxon>
        <taxon>Actinomycetes</taxon>
        <taxon>Micrococcales</taxon>
        <taxon>Microbacteriaceae</taxon>
        <taxon>Diaminobutyricimonas</taxon>
    </lineage>
</organism>
<proteinExistence type="predicted"/>
<gene>
    <name evidence="1" type="ORF">CLV46_0943</name>
</gene>
<accession>A0A2M9CHN2</accession>
<evidence type="ECO:0000313" key="1">
    <source>
        <dbReference type="EMBL" id="PJJ71397.1"/>
    </source>
</evidence>
<dbReference type="RefSeq" id="WP_100363702.1">
    <property type="nucleotide sequence ID" value="NZ_PGFF01000001.1"/>
</dbReference>
<evidence type="ECO:0000313" key="2">
    <source>
        <dbReference type="Proteomes" id="UP000228758"/>
    </source>
</evidence>
<name>A0A2M9CHN2_9MICO</name>
<protein>
    <submittedName>
        <fullName evidence="1">Uncharacterized protein</fullName>
    </submittedName>
</protein>
<dbReference type="AlphaFoldDB" id="A0A2M9CHN2"/>
<dbReference type="OrthoDB" id="280176at2"/>